<feature type="compositionally biased region" description="Basic and acidic residues" evidence="1">
    <location>
        <begin position="460"/>
        <end position="469"/>
    </location>
</feature>
<protein>
    <recommendedName>
        <fullName evidence="4">DUF1479-domain-containing protein</fullName>
    </recommendedName>
</protein>
<reference evidence="2" key="1">
    <citation type="submission" date="2022-10" db="EMBL/GenBank/DDBJ databases">
        <title>Tapping the CABI collections for fungal endophytes: first genome assemblies for Collariella, Neodidymelliopsis, Ascochyta clinopodiicola, Didymella pomorum, Didymosphaeria variabile, Neocosmospora piperis and Neocucurbitaria cava.</title>
        <authorList>
            <person name="Hill R."/>
        </authorList>
    </citation>
    <scope>NUCLEOTIDE SEQUENCE</scope>
    <source>
        <strain evidence="2">IMI 355082</strain>
    </source>
</reference>
<gene>
    <name evidence="2" type="ORF">N0V93_007848</name>
</gene>
<dbReference type="Pfam" id="PF07350">
    <property type="entry name" value="Gig2-like"/>
    <property type="match status" value="1"/>
</dbReference>
<evidence type="ECO:0000313" key="3">
    <source>
        <dbReference type="Proteomes" id="UP001140453"/>
    </source>
</evidence>
<dbReference type="SUPFAM" id="SSF51197">
    <property type="entry name" value="Clavaminate synthase-like"/>
    <property type="match status" value="1"/>
</dbReference>
<dbReference type="InterPro" id="IPR010856">
    <property type="entry name" value="Gig2-like"/>
</dbReference>
<evidence type="ECO:0000256" key="1">
    <source>
        <dbReference type="SAM" id="MobiDB-lite"/>
    </source>
</evidence>
<proteinExistence type="predicted"/>
<evidence type="ECO:0000313" key="2">
    <source>
        <dbReference type="EMBL" id="KAJ4387259.1"/>
    </source>
</evidence>
<name>A0A9W9CUB5_9PEZI</name>
<dbReference type="AlphaFoldDB" id="A0A9W9CUB5"/>
<keyword evidence="3" id="KW-1185">Reference proteome</keyword>
<comment type="caution">
    <text evidence="2">The sequence shown here is derived from an EMBL/GenBank/DDBJ whole genome shotgun (WGS) entry which is preliminary data.</text>
</comment>
<accession>A0A9W9CUB5</accession>
<dbReference type="Gene3D" id="2.60.120.330">
    <property type="entry name" value="B-lactam Antibiotic, Isopenicillin N Synthase, Chain"/>
    <property type="match status" value="1"/>
</dbReference>
<dbReference type="Proteomes" id="UP001140453">
    <property type="component" value="Unassembled WGS sequence"/>
</dbReference>
<dbReference type="EMBL" id="JAPEVB010000005">
    <property type="protein sequence ID" value="KAJ4387259.1"/>
    <property type="molecule type" value="Genomic_DNA"/>
</dbReference>
<dbReference type="PANTHER" id="PTHR30613:SF1">
    <property type="entry name" value="DUF1479 DOMAIN PROTEIN (AFU_ORTHOLOGUE AFUA_5G09280)"/>
    <property type="match status" value="1"/>
</dbReference>
<sequence length="513" mass="57844">MLRTIFRRAVPRPSTSLICRRPSSHAVHLADEPQTKREGDISDSFASLSRLEDAPLPDQFRLLKASLVEGHEEAIKASWDRLLEQLKVENDIVAKQGSKVIPEIRFDHLEEDLRNSRGEIKKRGAAVIRGVVPEDEARGYKFELEDYIRKNPQTKGFPNDNPQVWELYWSAPQLRGRLHPNFLRVQTALMRHTWHKSDPNSLVSLNHPITYADRLRMRQPGDAAFSLGPHQDGGSVERWMREGYGRGGTYDAVFAGKWDTAYDPWDASTRIDAVNDLYDGLGACSAFRMFQGWLSMSAVGPREGTLLVNPLLKLATAYSLLRPFFRPRTALVSLEKPQGEERASFLDAQNWEFTGGESMTSDIPGATPGYGMEFPKWAWHPHLELDRTMVHAPAVRPGDFVAWHCDTIHAVDSEHQGKEDSSVLYIPVCPTTEYNANYVARMRQAWRNGTPGPDFPGGKGESEHVDRPDEEFVRSVTNRDGLASMGLAPLIEPTDGSEGEKEVIRRVNKYLGF</sequence>
<feature type="region of interest" description="Disordered" evidence="1">
    <location>
        <begin position="449"/>
        <end position="469"/>
    </location>
</feature>
<dbReference type="InterPro" id="IPR027443">
    <property type="entry name" value="IPNS-like_sf"/>
</dbReference>
<dbReference type="PANTHER" id="PTHR30613">
    <property type="entry name" value="UNCHARACTERIZED PROTEIN YBIU-RELATED"/>
    <property type="match status" value="1"/>
</dbReference>
<organism evidence="2 3">
    <name type="scientific">Gnomoniopsis smithogilvyi</name>
    <dbReference type="NCBI Taxonomy" id="1191159"/>
    <lineage>
        <taxon>Eukaryota</taxon>
        <taxon>Fungi</taxon>
        <taxon>Dikarya</taxon>
        <taxon>Ascomycota</taxon>
        <taxon>Pezizomycotina</taxon>
        <taxon>Sordariomycetes</taxon>
        <taxon>Sordariomycetidae</taxon>
        <taxon>Diaporthales</taxon>
        <taxon>Gnomoniaceae</taxon>
        <taxon>Gnomoniopsis</taxon>
    </lineage>
</organism>
<evidence type="ECO:0008006" key="4">
    <source>
        <dbReference type="Google" id="ProtNLM"/>
    </source>
</evidence>
<dbReference type="OrthoDB" id="8249012at2759"/>